<dbReference type="GO" id="GO:0009401">
    <property type="term" value="P:phosphoenolpyruvate-dependent sugar phosphotransferase system"/>
    <property type="evidence" value="ECO:0007669"/>
    <property type="project" value="UniProtKB-KW"/>
</dbReference>
<keyword evidence="8 9" id="KW-0472">Membrane</keyword>
<evidence type="ECO:0000256" key="8">
    <source>
        <dbReference type="ARBA" id="ARBA00023136"/>
    </source>
</evidence>
<evidence type="ECO:0000256" key="9">
    <source>
        <dbReference type="SAM" id="Phobius"/>
    </source>
</evidence>
<keyword evidence="4" id="KW-0762">Sugar transport</keyword>
<name>A0A1I0D0B3_9FIRM</name>
<feature type="transmembrane region" description="Helical" evidence="9">
    <location>
        <begin position="173"/>
        <end position="197"/>
    </location>
</feature>
<evidence type="ECO:0000313" key="10">
    <source>
        <dbReference type="EMBL" id="SET25356.1"/>
    </source>
</evidence>
<dbReference type="PANTHER" id="PTHR32502:SF28">
    <property type="entry name" value="PHOSPHOTRANSFERASE SYSTEM SUGAR-SPECIFIC EIIC COMPONENT"/>
    <property type="match status" value="1"/>
</dbReference>
<dbReference type="InterPro" id="IPR050303">
    <property type="entry name" value="GatZ_KbaZ_carbometab"/>
</dbReference>
<organism evidence="10 11">
    <name type="scientific">Enterocloster lavalensis</name>
    <dbReference type="NCBI Taxonomy" id="460384"/>
    <lineage>
        <taxon>Bacteria</taxon>
        <taxon>Bacillati</taxon>
        <taxon>Bacillota</taxon>
        <taxon>Clostridia</taxon>
        <taxon>Lachnospirales</taxon>
        <taxon>Lachnospiraceae</taxon>
        <taxon>Enterocloster</taxon>
    </lineage>
</organism>
<dbReference type="GO" id="GO:0005886">
    <property type="term" value="C:plasma membrane"/>
    <property type="evidence" value="ECO:0007669"/>
    <property type="project" value="UniProtKB-SubCell"/>
</dbReference>
<evidence type="ECO:0000256" key="7">
    <source>
        <dbReference type="ARBA" id="ARBA00022989"/>
    </source>
</evidence>
<evidence type="ECO:0000313" key="11">
    <source>
        <dbReference type="Proteomes" id="UP000198508"/>
    </source>
</evidence>
<evidence type="ECO:0000256" key="2">
    <source>
        <dbReference type="ARBA" id="ARBA00022448"/>
    </source>
</evidence>
<protein>
    <submittedName>
        <fullName evidence="10">PTS system, mannose-specific IIC component</fullName>
    </submittedName>
</protein>
<keyword evidence="6 9" id="KW-0812">Transmembrane</keyword>
<feature type="transmembrane region" description="Helical" evidence="9">
    <location>
        <begin position="33"/>
        <end position="52"/>
    </location>
</feature>
<evidence type="ECO:0000256" key="5">
    <source>
        <dbReference type="ARBA" id="ARBA00022683"/>
    </source>
</evidence>
<keyword evidence="3" id="KW-1003">Cell membrane</keyword>
<gene>
    <name evidence="10" type="ORF">SAMN05216313_103257</name>
</gene>
<dbReference type="AlphaFoldDB" id="A0A1I0D0B3"/>
<evidence type="ECO:0000256" key="1">
    <source>
        <dbReference type="ARBA" id="ARBA00004651"/>
    </source>
</evidence>
<sequence length="256" mass="26792">MTLAVWQIIALILVAAGINLDRRGLSLTHARPAIVGLICGLILGDVNSGLYIGGTFTLMSLGVAAIGGSSVPDYGVATIIACAFAQTTGQGPEVGLTIGLPVGMLGVQMDVLFKICNSFIAQKAQRYANEKEFKKMYTIMLLSPVMVAVFMSFPTAVALTAGAPLVQAILDVLPAWVTGGLSVAGKLLPGLGIAMLLHYMPAKKYFNYILIGFVVSAYIKVPVLGVALLGTALAYKFYTDNEARATVGFAGGLEDE</sequence>
<comment type="subcellular location">
    <subcellularLocation>
        <location evidence="1">Cell membrane</location>
        <topology evidence="1">Multi-pass membrane protein</topology>
    </subcellularLocation>
</comment>
<dbReference type="Proteomes" id="UP000198508">
    <property type="component" value="Unassembled WGS sequence"/>
</dbReference>
<dbReference type="Pfam" id="PF03609">
    <property type="entry name" value="EII-Sor"/>
    <property type="match status" value="1"/>
</dbReference>
<keyword evidence="5" id="KW-0598">Phosphotransferase system</keyword>
<evidence type="ECO:0000256" key="6">
    <source>
        <dbReference type="ARBA" id="ARBA00022692"/>
    </source>
</evidence>
<dbReference type="InterPro" id="IPR004700">
    <property type="entry name" value="PTS_IIC_man"/>
</dbReference>
<keyword evidence="7 9" id="KW-1133">Transmembrane helix</keyword>
<proteinExistence type="predicted"/>
<keyword evidence="2" id="KW-0813">Transport</keyword>
<dbReference type="EMBL" id="FOIM01000003">
    <property type="protein sequence ID" value="SET25356.1"/>
    <property type="molecule type" value="Genomic_DNA"/>
</dbReference>
<evidence type="ECO:0000256" key="3">
    <source>
        <dbReference type="ARBA" id="ARBA00022475"/>
    </source>
</evidence>
<feature type="transmembrane region" description="Helical" evidence="9">
    <location>
        <begin position="209"/>
        <end position="235"/>
    </location>
</feature>
<keyword evidence="11" id="KW-1185">Reference proteome</keyword>
<reference evidence="11" key="1">
    <citation type="submission" date="2016-10" db="EMBL/GenBank/DDBJ databases">
        <authorList>
            <person name="Varghese N."/>
            <person name="Submissions S."/>
        </authorList>
    </citation>
    <scope>NUCLEOTIDE SEQUENCE [LARGE SCALE GENOMIC DNA]</scope>
    <source>
        <strain evidence="11">NLAE-zl-G277</strain>
    </source>
</reference>
<accession>A0A1I0D0B3</accession>
<dbReference type="RefSeq" id="WP_092361174.1">
    <property type="nucleotide sequence ID" value="NZ_CABJCG010000001.1"/>
</dbReference>
<dbReference type="PANTHER" id="PTHR32502">
    <property type="entry name" value="N-ACETYLGALACTOSAMINE PERMEASE II COMPONENT-RELATED"/>
    <property type="match status" value="1"/>
</dbReference>
<dbReference type="STRING" id="460384.SAMN05216313_103257"/>
<dbReference type="PROSITE" id="PS51106">
    <property type="entry name" value="PTS_EIIC_TYPE_4"/>
    <property type="match status" value="1"/>
</dbReference>
<evidence type="ECO:0000256" key="4">
    <source>
        <dbReference type="ARBA" id="ARBA00022597"/>
    </source>
</evidence>
<feature type="transmembrane region" description="Helical" evidence="9">
    <location>
        <begin position="136"/>
        <end position="161"/>
    </location>
</feature>